<dbReference type="OrthoDB" id="204784at2759"/>
<keyword evidence="5 7" id="KW-0472">Membrane</keyword>
<evidence type="ECO:0000256" key="7">
    <source>
        <dbReference type="SAM" id="Phobius"/>
    </source>
</evidence>
<evidence type="ECO:0000256" key="2">
    <source>
        <dbReference type="ARBA" id="ARBA00022692"/>
    </source>
</evidence>
<dbReference type="PANTHER" id="PTHR21493">
    <property type="entry name" value="CGI-141-RELATED/LIPASE CONTAINING PROTEIN"/>
    <property type="match status" value="1"/>
</dbReference>
<dbReference type="GO" id="GO:0000139">
    <property type="term" value="C:Golgi membrane"/>
    <property type="evidence" value="ECO:0007669"/>
    <property type="project" value="UniProtKB-SubCell"/>
</dbReference>
<organism evidence="8 9">
    <name type="scientific">Perkinsus chesapeaki</name>
    <name type="common">Clam parasite</name>
    <name type="synonym">Perkinsus andrewsi</name>
    <dbReference type="NCBI Taxonomy" id="330153"/>
    <lineage>
        <taxon>Eukaryota</taxon>
        <taxon>Sar</taxon>
        <taxon>Alveolata</taxon>
        <taxon>Perkinsozoa</taxon>
        <taxon>Perkinsea</taxon>
        <taxon>Perkinsida</taxon>
        <taxon>Perkinsidae</taxon>
        <taxon>Perkinsus</taxon>
    </lineage>
</organism>
<feature type="transmembrane region" description="Helical" evidence="7">
    <location>
        <begin position="7"/>
        <end position="28"/>
    </location>
</feature>
<keyword evidence="2 7" id="KW-0812">Transmembrane</keyword>
<evidence type="ECO:0000256" key="3">
    <source>
        <dbReference type="ARBA" id="ARBA00022989"/>
    </source>
</evidence>
<keyword evidence="4" id="KW-0333">Golgi apparatus</keyword>
<dbReference type="Proteomes" id="UP000591131">
    <property type="component" value="Unassembled WGS sequence"/>
</dbReference>
<evidence type="ECO:0000256" key="1">
    <source>
        <dbReference type="ARBA" id="ARBA00004653"/>
    </source>
</evidence>
<evidence type="ECO:0000313" key="9">
    <source>
        <dbReference type="Proteomes" id="UP000591131"/>
    </source>
</evidence>
<dbReference type="PANTHER" id="PTHR21493:SF9">
    <property type="entry name" value="GOLGI TRANSPORT PROTEIN 1-RELATED"/>
    <property type="match status" value="1"/>
</dbReference>
<feature type="transmembrane region" description="Helical" evidence="7">
    <location>
        <begin position="63"/>
        <end position="87"/>
    </location>
</feature>
<evidence type="ECO:0000256" key="4">
    <source>
        <dbReference type="ARBA" id="ARBA00023034"/>
    </source>
</evidence>
<feature type="transmembrane region" description="Helical" evidence="7">
    <location>
        <begin position="34"/>
        <end position="51"/>
    </location>
</feature>
<comment type="subcellular location">
    <subcellularLocation>
        <location evidence="1">Golgi apparatus membrane</location>
        <topology evidence="1">Multi-pass membrane protein</topology>
    </subcellularLocation>
</comment>
<dbReference type="Pfam" id="PF04178">
    <property type="entry name" value="Got1"/>
    <property type="match status" value="1"/>
</dbReference>
<dbReference type="GO" id="GO:0006888">
    <property type="term" value="P:endoplasmic reticulum to Golgi vesicle-mediated transport"/>
    <property type="evidence" value="ECO:0007669"/>
    <property type="project" value="InterPro"/>
</dbReference>
<evidence type="ECO:0000256" key="5">
    <source>
        <dbReference type="ARBA" id="ARBA00023136"/>
    </source>
</evidence>
<sequence length="441" mass="49878">MIDDNRKIGIGLCLLGLMCFFFGVILFFDRALLALGNMAFLVGLSFLLGIQKTSRFFLRKEKAIGSVCFFAGFALVIYGYAFVGFLLEAYGFWKLFAAFLPNVMHSLKLIPGVGFILSVPPFKWVADYAYDQRRLPLQPLNQVCSINLSGYRKLLVGSAVMAKAKPKAITKTEQLREMVDANPKGYRLEFGMPLNALPSAFGPPRSPVKSVTGDRIVMKWSCSDDDIGEGGCQNILVKMYGVDRSACEGFFYIKCRLQHERAPIRDIYFEGQWRHPVTEGEVDRERVQLDYHLKYVQMEDGRFNLNVLSLNSVLRVGAGGRTCGGRLMASTGKEVWHFCTLCREPDEVIDDGVLRVNEDNEDSEDTDVDEVIVSDLPKDRRGAPTVDDFIRKHTKGMREELWKESQQFISNETERRARLREEARRHDRPPKVVSVIGLLGS</sequence>
<keyword evidence="3 7" id="KW-1133">Transmembrane helix</keyword>
<name>A0A7J6M529_PERCH</name>
<reference evidence="8 9" key="1">
    <citation type="submission" date="2020-04" db="EMBL/GenBank/DDBJ databases">
        <title>Perkinsus chesapeaki whole genome sequence.</title>
        <authorList>
            <person name="Bogema D.R."/>
        </authorList>
    </citation>
    <scope>NUCLEOTIDE SEQUENCE [LARGE SCALE GENOMIC DNA]</scope>
    <source>
        <strain evidence="8">ATCC PRA-425</strain>
    </source>
</reference>
<comment type="similarity">
    <text evidence="6">Belongs to the GOT1 family.</text>
</comment>
<evidence type="ECO:0000256" key="6">
    <source>
        <dbReference type="ARBA" id="ARBA00025799"/>
    </source>
</evidence>
<gene>
    <name evidence="8" type="primary">GOLT1B</name>
    <name evidence="8" type="ORF">FOL47_003955</name>
</gene>
<dbReference type="AlphaFoldDB" id="A0A7J6M529"/>
<dbReference type="GO" id="GO:0005829">
    <property type="term" value="C:cytosol"/>
    <property type="evidence" value="ECO:0007669"/>
    <property type="project" value="GOC"/>
</dbReference>
<accession>A0A7J6M529</accession>
<dbReference type="GO" id="GO:0042147">
    <property type="term" value="P:retrograde transport, endosome to Golgi"/>
    <property type="evidence" value="ECO:0007669"/>
    <property type="project" value="InterPro"/>
</dbReference>
<dbReference type="InterPro" id="IPR045176">
    <property type="entry name" value="Got1"/>
</dbReference>
<comment type="caution">
    <text evidence="8">The sequence shown here is derived from an EMBL/GenBank/DDBJ whole genome shotgun (WGS) entry which is preliminary data.</text>
</comment>
<dbReference type="InterPro" id="IPR007305">
    <property type="entry name" value="Vesicle_transpt_Got1/SFT2"/>
</dbReference>
<keyword evidence="9" id="KW-1185">Reference proteome</keyword>
<dbReference type="EMBL" id="JAAPAO010000229">
    <property type="protein sequence ID" value="KAF4666652.1"/>
    <property type="molecule type" value="Genomic_DNA"/>
</dbReference>
<evidence type="ECO:0000313" key="8">
    <source>
        <dbReference type="EMBL" id="KAF4666652.1"/>
    </source>
</evidence>
<proteinExistence type="inferred from homology"/>
<protein>
    <submittedName>
        <fullName evidence="8">Golgi transport 1B</fullName>
    </submittedName>
</protein>